<evidence type="ECO:0000256" key="1">
    <source>
        <dbReference type="SAM" id="MobiDB-lite"/>
    </source>
</evidence>
<organism evidence="2 3">
    <name type="scientific">Pleomassaria siparia CBS 279.74</name>
    <dbReference type="NCBI Taxonomy" id="1314801"/>
    <lineage>
        <taxon>Eukaryota</taxon>
        <taxon>Fungi</taxon>
        <taxon>Dikarya</taxon>
        <taxon>Ascomycota</taxon>
        <taxon>Pezizomycotina</taxon>
        <taxon>Dothideomycetes</taxon>
        <taxon>Pleosporomycetidae</taxon>
        <taxon>Pleosporales</taxon>
        <taxon>Pleomassariaceae</taxon>
        <taxon>Pleomassaria</taxon>
    </lineage>
</organism>
<feature type="region of interest" description="Disordered" evidence="1">
    <location>
        <begin position="115"/>
        <end position="145"/>
    </location>
</feature>
<feature type="compositionally biased region" description="Low complexity" evidence="1">
    <location>
        <begin position="115"/>
        <end position="124"/>
    </location>
</feature>
<dbReference type="AlphaFoldDB" id="A0A6G1JWE9"/>
<feature type="compositionally biased region" description="Polar residues" evidence="1">
    <location>
        <begin position="129"/>
        <end position="145"/>
    </location>
</feature>
<evidence type="ECO:0000313" key="2">
    <source>
        <dbReference type="EMBL" id="KAF2704936.1"/>
    </source>
</evidence>
<keyword evidence="3" id="KW-1185">Reference proteome</keyword>
<gene>
    <name evidence="2" type="ORF">K504DRAFT_506411</name>
</gene>
<reference evidence="2" key="1">
    <citation type="journal article" date="2020" name="Stud. Mycol.">
        <title>101 Dothideomycetes genomes: a test case for predicting lifestyles and emergence of pathogens.</title>
        <authorList>
            <person name="Haridas S."/>
            <person name="Albert R."/>
            <person name="Binder M."/>
            <person name="Bloem J."/>
            <person name="Labutti K."/>
            <person name="Salamov A."/>
            <person name="Andreopoulos B."/>
            <person name="Baker S."/>
            <person name="Barry K."/>
            <person name="Bills G."/>
            <person name="Bluhm B."/>
            <person name="Cannon C."/>
            <person name="Castanera R."/>
            <person name="Culley D."/>
            <person name="Daum C."/>
            <person name="Ezra D."/>
            <person name="Gonzalez J."/>
            <person name="Henrissat B."/>
            <person name="Kuo A."/>
            <person name="Liang C."/>
            <person name="Lipzen A."/>
            <person name="Lutzoni F."/>
            <person name="Magnuson J."/>
            <person name="Mondo S."/>
            <person name="Nolan M."/>
            <person name="Ohm R."/>
            <person name="Pangilinan J."/>
            <person name="Park H.-J."/>
            <person name="Ramirez L."/>
            <person name="Alfaro M."/>
            <person name="Sun H."/>
            <person name="Tritt A."/>
            <person name="Yoshinaga Y."/>
            <person name="Zwiers L.-H."/>
            <person name="Turgeon B."/>
            <person name="Goodwin S."/>
            <person name="Spatafora J."/>
            <person name="Crous P."/>
            <person name="Grigoriev I."/>
        </authorList>
    </citation>
    <scope>NUCLEOTIDE SEQUENCE</scope>
    <source>
        <strain evidence="2">CBS 279.74</strain>
    </source>
</reference>
<sequence>MGICQYIGVTGVACEKIGIGMTGHHGAWFDDSIDYVSKGKGITQEQFDEFVILINNAPWSILGLEPSVVTVICNVRSGDIGFSPSWVIDVGTLVVADLDEEQRFSWPAMTSRAASGASASTRSGDLSHIRSQPNPRQLSRTDNMSLSQRKERVIESAFSAVQSRKDADLQQLRLVHDESVEHSRAMYAGLHSLDMRSIPASSVVLIQGYMCKGALVCISVTETRLPQNLRADAAPFTPQDWKLPPLFARLAVKHQHKSGLMRPTLVPRRTPPITPVCHELLAP</sequence>
<proteinExistence type="predicted"/>
<protein>
    <submittedName>
        <fullName evidence="2">Uncharacterized protein</fullName>
    </submittedName>
</protein>
<name>A0A6G1JWE9_9PLEO</name>
<dbReference type="EMBL" id="MU005780">
    <property type="protein sequence ID" value="KAF2704936.1"/>
    <property type="molecule type" value="Genomic_DNA"/>
</dbReference>
<accession>A0A6G1JWE9</accession>
<dbReference type="Proteomes" id="UP000799428">
    <property type="component" value="Unassembled WGS sequence"/>
</dbReference>
<evidence type="ECO:0000313" key="3">
    <source>
        <dbReference type="Proteomes" id="UP000799428"/>
    </source>
</evidence>